<dbReference type="InterPro" id="IPR008635">
    <property type="entry name" value="Coiled_stalk_dom"/>
</dbReference>
<keyword evidence="10" id="KW-0998">Cell outer membrane</keyword>
<feature type="domain" description="Trimeric autotransporter adhesin YadA-like head" evidence="12">
    <location>
        <begin position="887"/>
        <end position="911"/>
    </location>
</feature>
<evidence type="ECO:0000259" key="12">
    <source>
        <dbReference type="Pfam" id="PF05658"/>
    </source>
</evidence>
<dbReference type="CDD" id="cd12820">
    <property type="entry name" value="LbR_YadA-like"/>
    <property type="match status" value="1"/>
</dbReference>
<sequence>MNKSHRSLWNESLGAWVAASELTRARGKRSSARVVAATILAAAALGGLSGAASAAVIGTPVQAQDGVYSSGAASATSGDSTAVGAGSKASAQGATAVGAASKASGSNSTAVGIESEASGNQSMALGYKAKSAGLSSTAIGALASADGSQSIAMGASAAVTAGATNAMAIGTLANASAVGAMALGSRAVSSGVSSVALGVSAAATAEHSVALGADSTTTANLAAAAYNAGASALSGTASVANGEVSIGAAGKERRLTNLAAGSALTDAVNVSQLQSEAIKSNATGASAAAALGGGATYNATTGEISAPSYMVGGTTVNSVGDAVSNIDDRMTTNATHIAQNTSDIANLANNVANGTVGLVQQASAGANLTVGKDTDGAAVDFTGTAGARKLAGVADGRLAADSKEAVNGSQLHATNTNVGNLQTTVDGHTTRIANLQTTVDGHTTRIANLQTTVDDHTTTLNNLDSGKAGLVQQAAAGANLTVGKDTDGAMVDFTGTAGARKLAGVADGRLAADSKEAVNGSQLHATNTNVGNLQTTVNSHTTSINTLTNQINTGAVGLLQQASAGANLTAGAGTDGAAVDFTDKNGNTRTLKNITAGEDGNDAVNVAQLKDQFNRAGLTDASGNPLEAVTYDAGSGKGSITLGGATGTQIKNVADGTADQDAVNVRQLRNAGLLDGSGNTLDAVTYAAGSNKGVVNFAGANGTLLTNVASGQIEAGSRDAVNGSQIAALRDTLQNQLTSIDGRVTNIEANGVGVGVGGGGNGNGNGVAYIDGNANGGNASKADAGGSPGVAVGYNATATGENASVLGQNATALGSYGTAVGNDSYAAGANDTALGGNAKVHADGSVAVGANASVTSASATHAVAVGADSQVSAASGTAIGQGAAVAASATGAVALGQGSVADRANTVSVGSAGNERQITNVAAGTAPTDAVNVQQLQDVQQSVSNYADARANQLQSQIIDNKRDSNAAIAGALAAANLPQSVFPGKSMMSAGVGHQDGESAVAIGMSKMADSGRWVSKLSGSVNTRGKVGVGAGIGYYW</sequence>
<dbReference type="Pfam" id="PF03895">
    <property type="entry name" value="YadA_anchor"/>
    <property type="match status" value="1"/>
</dbReference>
<evidence type="ECO:0000256" key="9">
    <source>
        <dbReference type="ARBA" id="ARBA00023136"/>
    </source>
</evidence>
<feature type="domain" description="Trimeric autotransporter adhesin YadA-like C-terminal membrane anchor" evidence="11">
    <location>
        <begin position="979"/>
        <end position="1039"/>
    </location>
</feature>
<dbReference type="InterPro" id="IPR045584">
    <property type="entry name" value="Pilin-like"/>
</dbReference>
<organism evidence="15 16">
    <name type="scientific">Variovorax ureilyticus</name>
    <dbReference type="NCBI Taxonomy" id="1836198"/>
    <lineage>
        <taxon>Bacteria</taxon>
        <taxon>Pseudomonadati</taxon>
        <taxon>Pseudomonadota</taxon>
        <taxon>Betaproteobacteria</taxon>
        <taxon>Burkholderiales</taxon>
        <taxon>Comamonadaceae</taxon>
        <taxon>Variovorax</taxon>
    </lineage>
</organism>
<evidence type="ECO:0000313" key="16">
    <source>
        <dbReference type="Proteomes" id="UP001365846"/>
    </source>
</evidence>
<dbReference type="Gene3D" id="1.20.5.170">
    <property type="match status" value="3"/>
</dbReference>
<feature type="domain" description="Trimeric autotransporter adhesin YadA-like head" evidence="12">
    <location>
        <begin position="103"/>
        <end position="129"/>
    </location>
</feature>
<keyword evidence="8" id="KW-0653">Protein transport</keyword>
<evidence type="ECO:0000259" key="11">
    <source>
        <dbReference type="Pfam" id="PF03895"/>
    </source>
</evidence>
<feature type="domain" description="Trimeric autotransporter adhesin YadA-like head" evidence="12">
    <location>
        <begin position="75"/>
        <end position="100"/>
    </location>
</feature>
<evidence type="ECO:0000256" key="6">
    <source>
        <dbReference type="ARBA" id="ARBA00022692"/>
    </source>
</evidence>
<dbReference type="InterPro" id="IPR024973">
    <property type="entry name" value="ESPR"/>
</dbReference>
<accession>A0ABU8VEZ1</accession>
<keyword evidence="5" id="KW-1134">Transmembrane beta strand</keyword>
<evidence type="ECO:0000313" key="15">
    <source>
        <dbReference type="EMBL" id="MEJ8812242.1"/>
    </source>
</evidence>
<keyword evidence="4" id="KW-0813">Transport</keyword>
<evidence type="ECO:0000256" key="5">
    <source>
        <dbReference type="ARBA" id="ARBA00022452"/>
    </source>
</evidence>
<dbReference type="EMBL" id="JBBKZU010000005">
    <property type="protein sequence ID" value="MEJ8812242.1"/>
    <property type="molecule type" value="Genomic_DNA"/>
</dbReference>
<keyword evidence="9" id="KW-0472">Membrane</keyword>
<dbReference type="SUPFAM" id="SSF54523">
    <property type="entry name" value="Pili subunits"/>
    <property type="match status" value="1"/>
</dbReference>
<feature type="domain" description="Trimeric autotransporter adhesin YadA-like head" evidence="12">
    <location>
        <begin position="161"/>
        <end position="187"/>
    </location>
</feature>
<feature type="domain" description="Trimeric autotransporter adhesin YadA-like stalk" evidence="13">
    <location>
        <begin position="390"/>
        <end position="425"/>
    </location>
</feature>
<feature type="domain" description="Trimeric autotransporter adhesin YadA-like head" evidence="12">
    <location>
        <begin position="190"/>
        <end position="215"/>
    </location>
</feature>
<dbReference type="Pfam" id="PF13018">
    <property type="entry name" value="ESPR"/>
    <property type="match status" value="1"/>
</dbReference>
<dbReference type="InterPro" id="IPR008640">
    <property type="entry name" value="Adhesin_Head_dom"/>
</dbReference>
<evidence type="ECO:0000256" key="1">
    <source>
        <dbReference type="ARBA" id="ARBA00004241"/>
    </source>
</evidence>
<dbReference type="InterPro" id="IPR005594">
    <property type="entry name" value="YadA_C"/>
</dbReference>
<dbReference type="Gene3D" id="2.150.10.10">
    <property type="entry name" value="Serralysin-like metalloprotease, C-terminal"/>
    <property type="match status" value="3"/>
</dbReference>
<comment type="caution">
    <text evidence="15">The sequence shown here is derived from an EMBL/GenBank/DDBJ whole genome shotgun (WGS) entry which is preliminary data.</text>
</comment>
<dbReference type="InterPro" id="IPR002202">
    <property type="entry name" value="HMG_CoA_Rdtase"/>
</dbReference>
<feature type="domain" description="Trimeric autotransporter adhesin YadA-like head" evidence="12">
    <location>
        <begin position="857"/>
        <end position="883"/>
    </location>
</feature>
<keyword evidence="16" id="KW-1185">Reference proteome</keyword>
<dbReference type="Gene3D" id="3.30.1300.30">
    <property type="entry name" value="GSPII I/J protein-like"/>
    <property type="match status" value="1"/>
</dbReference>
<evidence type="ECO:0000259" key="13">
    <source>
        <dbReference type="Pfam" id="PF05662"/>
    </source>
</evidence>
<comment type="similarity">
    <text evidence="3">Belongs to the autotransporter-2 (AT-2) (TC 1.B.40) family.</text>
</comment>
<dbReference type="Proteomes" id="UP001365846">
    <property type="component" value="Unassembled WGS sequence"/>
</dbReference>
<evidence type="ECO:0000256" key="4">
    <source>
        <dbReference type="ARBA" id="ARBA00022448"/>
    </source>
</evidence>
<dbReference type="InterPro" id="IPR011049">
    <property type="entry name" value="Serralysin-like_metalloprot_C"/>
</dbReference>
<keyword evidence="7" id="KW-0732">Signal</keyword>
<comment type="subcellular location">
    <subcellularLocation>
        <location evidence="2">Cell outer membrane</location>
    </subcellularLocation>
    <subcellularLocation>
        <location evidence="1">Cell surface</location>
    </subcellularLocation>
</comment>
<name>A0ABU8VEZ1_9BURK</name>
<evidence type="ECO:0000256" key="10">
    <source>
        <dbReference type="ARBA" id="ARBA00023237"/>
    </source>
</evidence>
<dbReference type="Gene3D" id="6.10.250.2040">
    <property type="match status" value="2"/>
</dbReference>
<dbReference type="Gene3D" id="6.10.250.2030">
    <property type="match status" value="1"/>
</dbReference>
<evidence type="ECO:0000256" key="3">
    <source>
        <dbReference type="ARBA" id="ARBA00005848"/>
    </source>
</evidence>
<feature type="domain" description="ESPR" evidence="14">
    <location>
        <begin position="1"/>
        <end position="49"/>
    </location>
</feature>
<keyword evidence="6" id="KW-0812">Transmembrane</keyword>
<evidence type="ECO:0000259" key="14">
    <source>
        <dbReference type="Pfam" id="PF13018"/>
    </source>
</evidence>
<feature type="domain" description="Trimeric autotransporter adhesin YadA-like head" evidence="12">
    <location>
        <begin position="133"/>
        <end position="157"/>
    </location>
</feature>
<dbReference type="Pfam" id="PF05658">
    <property type="entry name" value="YadA_head"/>
    <property type="match status" value="9"/>
</dbReference>
<feature type="domain" description="Trimeric autotransporter adhesin YadA-like stalk" evidence="13">
    <location>
        <begin position="917"/>
        <end position="956"/>
    </location>
</feature>
<evidence type="ECO:0000256" key="7">
    <source>
        <dbReference type="ARBA" id="ARBA00022729"/>
    </source>
</evidence>
<proteinExistence type="inferred from homology"/>
<evidence type="ECO:0000256" key="2">
    <source>
        <dbReference type="ARBA" id="ARBA00004442"/>
    </source>
</evidence>
<feature type="domain" description="Trimeric autotransporter adhesin YadA-like stalk" evidence="13">
    <location>
        <begin position="705"/>
        <end position="747"/>
    </location>
</feature>
<feature type="domain" description="Trimeric autotransporter adhesin YadA-like head" evidence="12">
    <location>
        <begin position="826"/>
        <end position="852"/>
    </location>
</feature>
<gene>
    <name evidence="15" type="ORF">WKW77_14255</name>
</gene>
<protein>
    <submittedName>
        <fullName evidence="15">YadA-like family protein</fullName>
    </submittedName>
</protein>
<evidence type="ECO:0000256" key="8">
    <source>
        <dbReference type="ARBA" id="ARBA00022927"/>
    </source>
</evidence>
<dbReference type="PROSITE" id="PS50065">
    <property type="entry name" value="HMG_COA_REDUCTASE_4"/>
    <property type="match status" value="1"/>
</dbReference>
<dbReference type="Pfam" id="PF05662">
    <property type="entry name" value="YadA_stalk"/>
    <property type="match status" value="7"/>
</dbReference>
<dbReference type="RefSeq" id="WP_340357495.1">
    <property type="nucleotide sequence ID" value="NZ_JBBKZU010000005.1"/>
</dbReference>
<feature type="domain" description="Trimeric autotransporter adhesin YadA-like stalk" evidence="13">
    <location>
        <begin position="592"/>
        <end position="611"/>
    </location>
</feature>
<feature type="domain" description="Trimeric autotransporter adhesin YadA-like stalk" evidence="13">
    <location>
        <begin position="649"/>
        <end position="671"/>
    </location>
</feature>
<dbReference type="SUPFAM" id="SSF101967">
    <property type="entry name" value="Adhesin YadA, collagen-binding domain"/>
    <property type="match status" value="4"/>
</dbReference>
<reference evidence="15 16" key="1">
    <citation type="submission" date="2024-03" db="EMBL/GenBank/DDBJ databases">
        <title>Novel species of the genus Variovorax.</title>
        <authorList>
            <person name="Liu Q."/>
            <person name="Xin Y.-H."/>
        </authorList>
    </citation>
    <scope>NUCLEOTIDE SEQUENCE [LARGE SCALE GENOMIC DNA]</scope>
    <source>
        <strain evidence="15 16">KACC 18899</strain>
    </source>
</reference>
<feature type="domain" description="Trimeric autotransporter adhesin YadA-like head" evidence="12">
    <location>
        <begin position="798"/>
        <end position="824"/>
    </location>
</feature>
<feature type="domain" description="Trimeric autotransporter adhesin YadA-like stalk" evidence="13">
    <location>
        <begin position="254"/>
        <end position="284"/>
    </location>
</feature>
<feature type="domain" description="Trimeric autotransporter adhesin YadA-like stalk" evidence="13">
    <location>
        <begin position="502"/>
        <end position="545"/>
    </location>
</feature>